<keyword evidence="4 7" id="KW-1133">Transmembrane helix</keyword>
<proteinExistence type="inferred from homology"/>
<feature type="transmembrane region" description="Helical" evidence="7">
    <location>
        <begin position="21"/>
        <end position="42"/>
    </location>
</feature>
<dbReference type="STRING" id="1703345.A3860_15000"/>
<dbReference type="EMBL" id="LVYD01000013">
    <property type="protein sequence ID" value="OQP65898.1"/>
    <property type="molecule type" value="Genomic_DNA"/>
</dbReference>
<evidence type="ECO:0000313" key="10">
    <source>
        <dbReference type="EMBL" id="OQP65898.1"/>
    </source>
</evidence>
<name>A0A1V9G5Y1_9BACT</name>
<dbReference type="InterPro" id="IPR050250">
    <property type="entry name" value="Macrolide_Exporter_MacB"/>
</dbReference>
<gene>
    <name evidence="10" type="ORF">A3860_15000</name>
</gene>
<dbReference type="Pfam" id="PF02687">
    <property type="entry name" value="FtsX"/>
    <property type="match status" value="2"/>
</dbReference>
<evidence type="ECO:0000256" key="3">
    <source>
        <dbReference type="ARBA" id="ARBA00022692"/>
    </source>
</evidence>
<dbReference type="GO" id="GO:0005886">
    <property type="term" value="C:plasma membrane"/>
    <property type="evidence" value="ECO:0007669"/>
    <property type="project" value="UniProtKB-SubCell"/>
</dbReference>
<evidence type="ECO:0000313" key="11">
    <source>
        <dbReference type="Proteomes" id="UP000192796"/>
    </source>
</evidence>
<feature type="transmembrane region" description="Helical" evidence="7">
    <location>
        <begin position="425"/>
        <end position="449"/>
    </location>
</feature>
<feature type="domain" description="MacB-like periplasmic core" evidence="9">
    <location>
        <begin position="435"/>
        <end position="639"/>
    </location>
</feature>
<evidence type="ECO:0000256" key="7">
    <source>
        <dbReference type="SAM" id="Phobius"/>
    </source>
</evidence>
<keyword evidence="11" id="KW-1185">Reference proteome</keyword>
<organism evidence="10 11">
    <name type="scientific">Niastella vici</name>
    <dbReference type="NCBI Taxonomy" id="1703345"/>
    <lineage>
        <taxon>Bacteria</taxon>
        <taxon>Pseudomonadati</taxon>
        <taxon>Bacteroidota</taxon>
        <taxon>Chitinophagia</taxon>
        <taxon>Chitinophagales</taxon>
        <taxon>Chitinophagaceae</taxon>
        <taxon>Niastella</taxon>
    </lineage>
</organism>
<dbReference type="Proteomes" id="UP000192796">
    <property type="component" value="Unassembled WGS sequence"/>
</dbReference>
<dbReference type="Pfam" id="PF12704">
    <property type="entry name" value="MacB_PCD"/>
    <property type="match status" value="2"/>
</dbReference>
<sequence>MFKSYLKIAGRQLLRSKLHSFINITGLAAGMAIAILIGLWIWDELFYDKYNKNYDRIASVMEQITFNGEVGTSYSCPIPLADELRNNYGSEFKRVVLSWWNRDHILSFGNAKFTRIGKFMEPEATRLLSLNMLKGDHDGLKDPSSILLSATVAKAVFGNADPLGKMMLIDNRLPVKVTGVYEDLPHASRFKDVMFIAPWQLFVNNDELAKTHKNNWGFEMAEIFVQLADKVDMDKASASIKNSKLERVKNDAGLSVYKPRILLQPMSRWHLFAEWKNGVNTGGSILFVRLFALIGLLVLLLACINFMNLSTARAEKRAREAGIRKAIGSMRKQLVIRFFTESLLIVVLAFALSLLLIQLALPVFNQVADKRLSIPWTNVYFWMAAIGFSVFTGIIAGSYPAFYLSSFQPVKVLKGTFKAGRYTSVPRRVLVVLQFSVSVILVIGTIIVFQQIQYARNRPVGYSRDGLIQLQMNTPGFYEHEAALRNDLLKTGAVVEVAESSSPATGIWVFRGGFDWPGKDPSLQPDFGVVAVTPEYGKTMGWQFKAGRDFSRAFTTDSSALVLNEAAVKFMKLKDPVGSTIKWDHGNYTVVGVIKDMLMESPYEPVSQIVYSLKNEKLLFLFIKINPAMGVNEALDKVQEVFKKYVPAAPFDYKFVDEDFAGKFAVEERIGKLAFSFTALAIFISCLGLLGMASFLAEQRTKEIGIRKILGASVLNVWQLLSADFVLLVCISLLIASPIAWYCMHTWLQNFQYRTTISWWIFAAAGLGTLAITFVVISFQTIKAAITNPVAALRSE</sequence>
<feature type="transmembrane region" description="Helical" evidence="7">
    <location>
        <begin position="757"/>
        <end position="779"/>
    </location>
</feature>
<evidence type="ECO:0000256" key="5">
    <source>
        <dbReference type="ARBA" id="ARBA00023136"/>
    </source>
</evidence>
<feature type="transmembrane region" description="Helical" evidence="7">
    <location>
        <begin position="334"/>
        <end position="359"/>
    </location>
</feature>
<dbReference type="AlphaFoldDB" id="A0A1V9G5Y1"/>
<reference evidence="10 11" key="1">
    <citation type="submission" date="2016-03" db="EMBL/GenBank/DDBJ databases">
        <title>Niastella vici sp. nov., isolated from farmland soil.</title>
        <authorList>
            <person name="Chen L."/>
            <person name="Wang D."/>
            <person name="Yang S."/>
            <person name="Wang G."/>
        </authorList>
    </citation>
    <scope>NUCLEOTIDE SEQUENCE [LARGE SCALE GENOMIC DNA]</scope>
    <source>
        <strain evidence="10 11">DJ57</strain>
    </source>
</reference>
<evidence type="ECO:0000256" key="4">
    <source>
        <dbReference type="ARBA" id="ARBA00022989"/>
    </source>
</evidence>
<feature type="transmembrane region" description="Helical" evidence="7">
    <location>
        <begin position="286"/>
        <end position="309"/>
    </location>
</feature>
<feature type="transmembrane region" description="Helical" evidence="7">
    <location>
        <begin position="673"/>
        <end position="697"/>
    </location>
</feature>
<dbReference type="InterPro" id="IPR003838">
    <property type="entry name" value="ABC3_permease_C"/>
</dbReference>
<evidence type="ECO:0000256" key="6">
    <source>
        <dbReference type="ARBA" id="ARBA00038076"/>
    </source>
</evidence>
<dbReference type="InterPro" id="IPR025857">
    <property type="entry name" value="MacB_PCD"/>
</dbReference>
<keyword evidence="3 7" id="KW-0812">Transmembrane</keyword>
<feature type="domain" description="ABC3 transporter permease C-terminal" evidence="8">
    <location>
        <begin position="293"/>
        <end position="408"/>
    </location>
</feature>
<dbReference type="RefSeq" id="WP_081145743.1">
    <property type="nucleotide sequence ID" value="NZ_LVYD01000013.1"/>
</dbReference>
<comment type="subcellular location">
    <subcellularLocation>
        <location evidence="1">Cell membrane</location>
        <topology evidence="1">Multi-pass membrane protein</topology>
    </subcellularLocation>
</comment>
<feature type="domain" description="MacB-like periplasmic core" evidence="9">
    <location>
        <begin position="20"/>
        <end position="242"/>
    </location>
</feature>
<comment type="similarity">
    <text evidence="6">Belongs to the ABC-4 integral membrane protein family.</text>
</comment>
<keyword evidence="5 7" id="KW-0472">Membrane</keyword>
<feature type="transmembrane region" description="Helical" evidence="7">
    <location>
        <begin position="379"/>
        <end position="404"/>
    </location>
</feature>
<keyword evidence="2" id="KW-1003">Cell membrane</keyword>
<dbReference type="GO" id="GO:0022857">
    <property type="term" value="F:transmembrane transporter activity"/>
    <property type="evidence" value="ECO:0007669"/>
    <property type="project" value="TreeGrafter"/>
</dbReference>
<feature type="transmembrane region" description="Helical" evidence="7">
    <location>
        <begin position="709"/>
        <end position="737"/>
    </location>
</feature>
<evidence type="ECO:0000256" key="2">
    <source>
        <dbReference type="ARBA" id="ARBA00022475"/>
    </source>
</evidence>
<protein>
    <submittedName>
        <fullName evidence="10">ABC transporter permease</fullName>
    </submittedName>
</protein>
<feature type="domain" description="ABC3 transporter permease C-terminal" evidence="8">
    <location>
        <begin position="676"/>
        <end position="789"/>
    </location>
</feature>
<dbReference type="PANTHER" id="PTHR30572:SF4">
    <property type="entry name" value="ABC TRANSPORTER PERMEASE YTRF"/>
    <property type="match status" value="1"/>
</dbReference>
<dbReference type="OrthoDB" id="5933722at2"/>
<evidence type="ECO:0000259" key="9">
    <source>
        <dbReference type="Pfam" id="PF12704"/>
    </source>
</evidence>
<evidence type="ECO:0000259" key="8">
    <source>
        <dbReference type="Pfam" id="PF02687"/>
    </source>
</evidence>
<dbReference type="PANTHER" id="PTHR30572">
    <property type="entry name" value="MEMBRANE COMPONENT OF TRANSPORTER-RELATED"/>
    <property type="match status" value="1"/>
</dbReference>
<comment type="caution">
    <text evidence="10">The sequence shown here is derived from an EMBL/GenBank/DDBJ whole genome shotgun (WGS) entry which is preliminary data.</text>
</comment>
<evidence type="ECO:0000256" key="1">
    <source>
        <dbReference type="ARBA" id="ARBA00004651"/>
    </source>
</evidence>
<accession>A0A1V9G5Y1</accession>